<keyword evidence="2" id="KW-0732">Signal</keyword>
<feature type="region of interest" description="Disordered" evidence="1">
    <location>
        <begin position="31"/>
        <end position="50"/>
    </location>
</feature>
<reference evidence="3" key="1">
    <citation type="submission" date="2023-11" db="EMBL/GenBank/DDBJ databases">
        <title>Genome assemblies of two species of porcelain crab, Petrolisthes cinctipes and Petrolisthes manimaculis (Anomura: Porcellanidae).</title>
        <authorList>
            <person name="Angst P."/>
        </authorList>
    </citation>
    <scope>NUCLEOTIDE SEQUENCE</scope>
    <source>
        <strain evidence="3">PB745_02</strain>
        <tissue evidence="3">Gill</tissue>
    </source>
</reference>
<evidence type="ECO:0000313" key="4">
    <source>
        <dbReference type="Proteomes" id="UP001292094"/>
    </source>
</evidence>
<evidence type="ECO:0000256" key="2">
    <source>
        <dbReference type="SAM" id="SignalP"/>
    </source>
</evidence>
<dbReference type="AlphaFoldDB" id="A0AAE1NTS1"/>
<proteinExistence type="predicted"/>
<sequence>MGGGGCPVRKVGVSLLLLLLAALSTIHTTEAGKPALSTDKTSSTKSWKLSSPITTSKYNRKNTVYGLTERASDRDIRTASLPLERPARDKR</sequence>
<protein>
    <submittedName>
        <fullName evidence="3">Uncharacterized protein</fullName>
    </submittedName>
</protein>
<evidence type="ECO:0000313" key="3">
    <source>
        <dbReference type="EMBL" id="KAK4295568.1"/>
    </source>
</evidence>
<organism evidence="3 4">
    <name type="scientific">Petrolisthes manimaculis</name>
    <dbReference type="NCBI Taxonomy" id="1843537"/>
    <lineage>
        <taxon>Eukaryota</taxon>
        <taxon>Metazoa</taxon>
        <taxon>Ecdysozoa</taxon>
        <taxon>Arthropoda</taxon>
        <taxon>Crustacea</taxon>
        <taxon>Multicrustacea</taxon>
        <taxon>Malacostraca</taxon>
        <taxon>Eumalacostraca</taxon>
        <taxon>Eucarida</taxon>
        <taxon>Decapoda</taxon>
        <taxon>Pleocyemata</taxon>
        <taxon>Anomura</taxon>
        <taxon>Galatheoidea</taxon>
        <taxon>Porcellanidae</taxon>
        <taxon>Petrolisthes</taxon>
    </lineage>
</organism>
<feature type="signal peptide" evidence="2">
    <location>
        <begin position="1"/>
        <end position="31"/>
    </location>
</feature>
<name>A0AAE1NTS1_9EUCA</name>
<evidence type="ECO:0000256" key="1">
    <source>
        <dbReference type="SAM" id="MobiDB-lite"/>
    </source>
</evidence>
<feature type="compositionally biased region" description="Low complexity" evidence="1">
    <location>
        <begin position="37"/>
        <end position="50"/>
    </location>
</feature>
<dbReference type="Proteomes" id="UP001292094">
    <property type="component" value="Unassembled WGS sequence"/>
</dbReference>
<comment type="caution">
    <text evidence="3">The sequence shown here is derived from an EMBL/GenBank/DDBJ whole genome shotgun (WGS) entry which is preliminary data.</text>
</comment>
<feature type="chain" id="PRO_5042183044" evidence="2">
    <location>
        <begin position="32"/>
        <end position="91"/>
    </location>
</feature>
<accession>A0AAE1NTS1</accession>
<dbReference type="EMBL" id="JAWZYT010004051">
    <property type="protein sequence ID" value="KAK4295568.1"/>
    <property type="molecule type" value="Genomic_DNA"/>
</dbReference>
<gene>
    <name evidence="3" type="ORF">Pmani_031882</name>
</gene>
<keyword evidence="4" id="KW-1185">Reference proteome</keyword>